<comment type="subcellular location">
    <subcellularLocation>
        <location evidence="1">Cytoplasm</location>
    </subcellularLocation>
</comment>
<protein>
    <recommendedName>
        <fullName evidence="3">Regulatory protein RecX</fullName>
    </recommendedName>
</protein>
<dbReference type="InterPro" id="IPR036388">
    <property type="entry name" value="WH-like_DNA-bd_sf"/>
</dbReference>
<accession>A0A091CCK7</accession>
<evidence type="ECO:0000313" key="7">
    <source>
        <dbReference type="EMBL" id="KFN90503.1"/>
    </source>
</evidence>
<reference evidence="7 8" key="1">
    <citation type="submission" date="2014-08" db="EMBL/GenBank/DDBJ databases">
        <title>Genome sequence of Tetragenococcus muriaticus.</title>
        <authorList>
            <person name="Chuea-nongthon C."/>
            <person name="Rodtong S."/>
            <person name="Yongsawatdigul J."/>
            <person name="Steele J.L."/>
            <person name="Liu X.-y."/>
            <person name="Speers J."/>
            <person name="Glasner J.D."/>
            <person name="Neeno-Eckwall E.C."/>
        </authorList>
    </citation>
    <scope>NUCLEOTIDE SEQUENCE [LARGE SCALE GENOMIC DNA]</scope>
    <source>
        <strain evidence="7 8">PMC-11-5</strain>
    </source>
</reference>
<evidence type="ECO:0000256" key="3">
    <source>
        <dbReference type="ARBA" id="ARBA00018111"/>
    </source>
</evidence>
<comment type="similarity">
    <text evidence="2">Belongs to the RecX family.</text>
</comment>
<feature type="compositionally biased region" description="Basic and acidic residues" evidence="5">
    <location>
        <begin position="1"/>
        <end position="19"/>
    </location>
</feature>
<evidence type="ECO:0000259" key="6">
    <source>
        <dbReference type="Pfam" id="PF21981"/>
    </source>
</evidence>
<proteinExistence type="inferred from homology"/>
<dbReference type="GO" id="GO:0005737">
    <property type="term" value="C:cytoplasm"/>
    <property type="evidence" value="ECO:0007669"/>
    <property type="project" value="UniProtKB-SubCell"/>
</dbReference>
<keyword evidence="4" id="KW-0963">Cytoplasm</keyword>
<dbReference type="EMBL" id="JPVU01000202">
    <property type="protein sequence ID" value="KFN90503.1"/>
    <property type="molecule type" value="Genomic_DNA"/>
</dbReference>
<gene>
    <name evidence="7" type="ORF">TMUPMC115_1896</name>
</gene>
<dbReference type="Gene3D" id="1.10.10.10">
    <property type="entry name" value="Winged helix-like DNA-binding domain superfamily/Winged helix DNA-binding domain"/>
    <property type="match status" value="1"/>
</dbReference>
<dbReference type="Pfam" id="PF21981">
    <property type="entry name" value="RecX_HTH3"/>
    <property type="match status" value="1"/>
</dbReference>
<feature type="region of interest" description="Disordered" evidence="5">
    <location>
        <begin position="1"/>
        <end position="23"/>
    </location>
</feature>
<dbReference type="AlphaFoldDB" id="A0A091CCK7"/>
<evidence type="ECO:0000313" key="8">
    <source>
        <dbReference type="Proteomes" id="UP000029380"/>
    </source>
</evidence>
<dbReference type="Proteomes" id="UP000029380">
    <property type="component" value="Unassembled WGS sequence"/>
</dbReference>
<evidence type="ECO:0000256" key="2">
    <source>
        <dbReference type="ARBA" id="ARBA00009695"/>
    </source>
</evidence>
<dbReference type="PATRIC" id="fig|1302649.3.peg.1897"/>
<dbReference type="InterPro" id="IPR053925">
    <property type="entry name" value="RecX_HTH_3rd"/>
</dbReference>
<feature type="domain" description="RecX third three-helical" evidence="6">
    <location>
        <begin position="2"/>
        <end position="42"/>
    </location>
</feature>
<comment type="caution">
    <text evidence="7">The sequence shown here is derived from an EMBL/GenBank/DDBJ whole genome shotgun (WGS) entry which is preliminary data.</text>
</comment>
<evidence type="ECO:0000256" key="5">
    <source>
        <dbReference type="SAM" id="MobiDB-lite"/>
    </source>
</evidence>
<name>A0A091CCK7_9ENTE</name>
<evidence type="ECO:0000256" key="4">
    <source>
        <dbReference type="ARBA" id="ARBA00022490"/>
    </source>
</evidence>
<evidence type="ECO:0000256" key="1">
    <source>
        <dbReference type="ARBA" id="ARBA00004496"/>
    </source>
</evidence>
<organism evidence="7 8">
    <name type="scientific">Tetragenococcus muriaticus PMC-11-5</name>
    <dbReference type="NCBI Taxonomy" id="1302649"/>
    <lineage>
        <taxon>Bacteria</taxon>
        <taxon>Bacillati</taxon>
        <taxon>Bacillota</taxon>
        <taxon>Bacilli</taxon>
        <taxon>Lactobacillales</taxon>
        <taxon>Enterococcaceae</taxon>
        <taxon>Tetragenococcus</taxon>
    </lineage>
</organism>
<dbReference type="RefSeq" id="WP_414625646.1">
    <property type="nucleotide sequence ID" value="NZ_JPVU01000202.1"/>
</dbReference>
<sequence length="50" mass="6047">MQKEGQKLLKRDRSNDSSKKKMKLKQKLYQKGFTIDMIQKFIDEEVLDEK</sequence>